<dbReference type="EMBL" id="FSQZ01000001">
    <property type="protein sequence ID" value="SIN76295.1"/>
    <property type="molecule type" value="Genomic_DNA"/>
</dbReference>
<reference evidence="2 3" key="1">
    <citation type="submission" date="2016-11" db="EMBL/GenBank/DDBJ databases">
        <authorList>
            <person name="Varghese N."/>
            <person name="Submissions S."/>
        </authorList>
    </citation>
    <scope>NUCLEOTIDE SEQUENCE [LARGE SCALE GENOMIC DNA]</scope>
    <source>
        <strain evidence="2 3">DSM 20664</strain>
    </source>
</reference>
<keyword evidence="3" id="KW-1185">Reference proteome</keyword>
<evidence type="ECO:0000313" key="2">
    <source>
        <dbReference type="EMBL" id="SIN76295.1"/>
    </source>
</evidence>
<sequence length="196" mass="20957">MKKLARFLALGSLVCVCCVLCLSMVAIGNEIPPIKPPIIITTCGQSPGAVMVKMSIMQAQIAPVENNNTITASELKGKGYKTLIVTTGTSGKGMGAAGTNVNKEIARCKEVIEEAKKEGILVITAHVEGMARRTDSADQQSIDEIMPLGDVMLVVADSNSDGYFTKLARKYNKPLIEAKDALEIGAKLKEYVEVKK</sequence>
<dbReference type="Pfam" id="PF19823">
    <property type="entry name" value="DUF6305"/>
    <property type="match status" value="1"/>
</dbReference>
<accession>A0ABY1JF12</accession>
<evidence type="ECO:0000313" key="3">
    <source>
        <dbReference type="Proteomes" id="UP000185093"/>
    </source>
</evidence>
<comment type="caution">
    <text evidence="2">The sequence shown here is derived from an EMBL/GenBank/DDBJ whole genome shotgun (WGS) entry which is preliminary data.</text>
</comment>
<organism evidence="2 3">
    <name type="scientific">Acetomicrobium flavidum</name>
    <dbReference type="NCBI Taxonomy" id="49896"/>
    <lineage>
        <taxon>Bacteria</taxon>
        <taxon>Thermotogati</taxon>
        <taxon>Synergistota</taxon>
        <taxon>Synergistia</taxon>
        <taxon>Synergistales</taxon>
        <taxon>Acetomicrobiaceae</taxon>
        <taxon>Acetomicrobium</taxon>
    </lineage>
</organism>
<dbReference type="RefSeq" id="WP_074199945.1">
    <property type="nucleotide sequence ID" value="NZ_FSQZ01000001.1"/>
</dbReference>
<dbReference type="InterPro" id="IPR046272">
    <property type="entry name" value="DUF6305"/>
</dbReference>
<proteinExistence type="predicted"/>
<feature type="domain" description="DUF6305" evidence="1">
    <location>
        <begin position="36"/>
        <end position="190"/>
    </location>
</feature>
<protein>
    <recommendedName>
        <fullName evidence="1">DUF6305 domain-containing protein</fullName>
    </recommendedName>
</protein>
<dbReference type="Proteomes" id="UP000185093">
    <property type="component" value="Unassembled WGS sequence"/>
</dbReference>
<name>A0ABY1JF12_9BACT</name>
<gene>
    <name evidence="2" type="ORF">SAMN05444368_1777</name>
</gene>
<evidence type="ECO:0000259" key="1">
    <source>
        <dbReference type="Pfam" id="PF19823"/>
    </source>
</evidence>